<keyword evidence="2" id="KW-0238">DNA-binding</keyword>
<dbReference type="Gene3D" id="3.40.1410.10">
    <property type="entry name" value="Chorismate lyase-like"/>
    <property type="match status" value="1"/>
</dbReference>
<dbReference type="InterPro" id="IPR036390">
    <property type="entry name" value="WH_DNA-bd_sf"/>
</dbReference>
<gene>
    <name evidence="5" type="ORF">MARA_59870</name>
</gene>
<dbReference type="GO" id="GO:0045892">
    <property type="term" value="P:negative regulation of DNA-templated transcription"/>
    <property type="evidence" value="ECO:0007669"/>
    <property type="project" value="TreeGrafter"/>
</dbReference>
<dbReference type="Pfam" id="PF00392">
    <property type="entry name" value="GntR"/>
    <property type="match status" value="1"/>
</dbReference>
<dbReference type="SMART" id="SM00345">
    <property type="entry name" value="HTH_GNTR"/>
    <property type="match status" value="1"/>
</dbReference>
<accession>A0A7I7S873</accession>
<dbReference type="Gene3D" id="1.10.10.10">
    <property type="entry name" value="Winged helix-like DNA-binding domain superfamily/Winged helix DNA-binding domain"/>
    <property type="match status" value="1"/>
</dbReference>
<evidence type="ECO:0000256" key="3">
    <source>
        <dbReference type="ARBA" id="ARBA00023163"/>
    </source>
</evidence>
<dbReference type="SUPFAM" id="SSF64288">
    <property type="entry name" value="Chorismate lyase-like"/>
    <property type="match status" value="1"/>
</dbReference>
<dbReference type="GO" id="GO:0003700">
    <property type="term" value="F:DNA-binding transcription factor activity"/>
    <property type="evidence" value="ECO:0007669"/>
    <property type="project" value="InterPro"/>
</dbReference>
<dbReference type="KEGG" id="marz:MARA_59870"/>
<keyword evidence="1" id="KW-0805">Transcription regulation</keyword>
<dbReference type="PRINTS" id="PR00035">
    <property type="entry name" value="HTHGNTR"/>
</dbReference>
<dbReference type="PROSITE" id="PS50949">
    <property type="entry name" value="HTH_GNTR"/>
    <property type="match status" value="1"/>
</dbReference>
<geneLocation type="plasmid" evidence="6">
    <name>pjcm18538 dna</name>
</geneLocation>
<evidence type="ECO:0000259" key="4">
    <source>
        <dbReference type="PROSITE" id="PS50949"/>
    </source>
</evidence>
<dbReference type="SMART" id="SM00866">
    <property type="entry name" value="UTRA"/>
    <property type="match status" value="1"/>
</dbReference>
<dbReference type="PANTHER" id="PTHR44846">
    <property type="entry name" value="MANNOSYL-D-GLYCERATE TRANSPORT/METABOLISM SYSTEM REPRESSOR MNGR-RELATED"/>
    <property type="match status" value="1"/>
</dbReference>
<dbReference type="Pfam" id="PF07702">
    <property type="entry name" value="UTRA"/>
    <property type="match status" value="1"/>
</dbReference>
<proteinExistence type="predicted"/>
<reference evidence="5 6" key="1">
    <citation type="journal article" date="2019" name="Emerg. Microbes Infect.">
        <title>Comprehensive subspecies identification of 175 nontuberculous mycobacteria species based on 7547 genomic profiles.</title>
        <authorList>
            <person name="Matsumoto Y."/>
            <person name="Kinjo T."/>
            <person name="Motooka D."/>
            <person name="Nabeya D."/>
            <person name="Jung N."/>
            <person name="Uechi K."/>
            <person name="Horii T."/>
            <person name="Iida T."/>
            <person name="Fujita J."/>
            <person name="Nakamura S."/>
        </authorList>
    </citation>
    <scope>NUCLEOTIDE SEQUENCE [LARGE SCALE GENOMIC DNA]</scope>
    <source>
        <strain evidence="5 6">JCM 18538</strain>
    </source>
</reference>
<dbReference type="InterPro" id="IPR000524">
    <property type="entry name" value="Tscrpt_reg_HTH_GntR"/>
</dbReference>
<dbReference type="GO" id="GO:0003677">
    <property type="term" value="F:DNA binding"/>
    <property type="evidence" value="ECO:0007669"/>
    <property type="project" value="UniProtKB-KW"/>
</dbReference>
<feature type="domain" description="HTH gntR-type" evidence="4">
    <location>
        <begin position="37"/>
        <end position="105"/>
    </location>
</feature>
<keyword evidence="3" id="KW-0804">Transcription</keyword>
<evidence type="ECO:0000256" key="2">
    <source>
        <dbReference type="ARBA" id="ARBA00023125"/>
    </source>
</evidence>
<dbReference type="InterPro" id="IPR050679">
    <property type="entry name" value="Bact_HTH_transcr_reg"/>
</dbReference>
<dbReference type="InterPro" id="IPR028978">
    <property type="entry name" value="Chorismate_lyase_/UTRA_dom_sf"/>
</dbReference>
<dbReference type="AlphaFoldDB" id="A0A7I7S873"/>
<dbReference type="Proteomes" id="UP000467428">
    <property type="component" value="Chromosome"/>
</dbReference>
<dbReference type="InterPro" id="IPR011663">
    <property type="entry name" value="UTRA"/>
</dbReference>
<dbReference type="CDD" id="cd07377">
    <property type="entry name" value="WHTH_GntR"/>
    <property type="match status" value="1"/>
</dbReference>
<keyword evidence="6" id="KW-1185">Reference proteome</keyword>
<sequence length="288" mass="30718">MTAAALDRGRGDLEHAKITAMGRGGNGEARVSASAGVPLHRQLYLVLHDEIARGAVGSGEALPTEQSLCTQFGVSRITVRRALADLAEAGLIERRHGVGSFVADNATARAHDPAASYMDGLRQIEFETEVEVLEFGVRAAPAAVAERLGGQRRLLQVLRLRRERITREPCMVTEVWLPEHLTETVTEPALAGTSLFELLYGAGVGIDGVDHELTAEVAGPRIANLLDTAIGAAVIRVNSVAHATGRPHHFLSVALSPSRSRVLLSQSAADFESGIGMAIAHDVRRPRV</sequence>
<dbReference type="SUPFAM" id="SSF46785">
    <property type="entry name" value="Winged helix' DNA-binding domain"/>
    <property type="match status" value="1"/>
</dbReference>
<organism evidence="5 6">
    <name type="scientific">Mycolicibacterium arabiense</name>
    <dbReference type="NCBI Taxonomy" id="1286181"/>
    <lineage>
        <taxon>Bacteria</taxon>
        <taxon>Bacillati</taxon>
        <taxon>Actinomycetota</taxon>
        <taxon>Actinomycetes</taxon>
        <taxon>Mycobacteriales</taxon>
        <taxon>Mycobacteriaceae</taxon>
        <taxon>Mycolicibacterium</taxon>
    </lineage>
</organism>
<dbReference type="PANTHER" id="PTHR44846:SF1">
    <property type="entry name" value="MANNOSYL-D-GLYCERATE TRANSPORT_METABOLISM SYSTEM REPRESSOR MNGR-RELATED"/>
    <property type="match status" value="1"/>
</dbReference>
<name>A0A7I7S873_9MYCO</name>
<dbReference type="InterPro" id="IPR036388">
    <property type="entry name" value="WH-like_DNA-bd_sf"/>
</dbReference>
<evidence type="ECO:0000313" key="6">
    <source>
        <dbReference type="Proteomes" id="UP000467428"/>
    </source>
</evidence>
<evidence type="ECO:0000256" key="1">
    <source>
        <dbReference type="ARBA" id="ARBA00023015"/>
    </source>
</evidence>
<dbReference type="EMBL" id="AP022593">
    <property type="protein sequence ID" value="BBY52519.1"/>
    <property type="molecule type" value="Genomic_DNA"/>
</dbReference>
<protein>
    <recommendedName>
        <fullName evidence="4">HTH gntR-type domain-containing protein</fullName>
    </recommendedName>
</protein>
<evidence type="ECO:0000313" key="5">
    <source>
        <dbReference type="EMBL" id="BBY52519.1"/>
    </source>
</evidence>